<sequence>MDTPEPAHVLSLGLTSAIMALLETGLGSLAAELYSHSSVMLNTRNKYPGQSASPS</sequence>
<dbReference type="EMBL" id="DYXC01000096">
    <property type="protein sequence ID" value="HJF14899.1"/>
    <property type="molecule type" value="Genomic_DNA"/>
</dbReference>
<comment type="caution">
    <text evidence="1">The sequence shown here is derived from an EMBL/GenBank/DDBJ whole genome shotgun (WGS) entry which is preliminary data.</text>
</comment>
<dbReference type="AlphaFoldDB" id="A0A921FMN8"/>
<gene>
    <name evidence="1" type="ORF">K8V32_08895</name>
</gene>
<protein>
    <submittedName>
        <fullName evidence="1">Uncharacterized protein</fullName>
    </submittedName>
</protein>
<name>A0A921FMN8_9MICC</name>
<proteinExistence type="predicted"/>
<evidence type="ECO:0000313" key="1">
    <source>
        <dbReference type="EMBL" id="HJF14899.1"/>
    </source>
</evidence>
<reference evidence="1" key="2">
    <citation type="submission" date="2021-09" db="EMBL/GenBank/DDBJ databases">
        <authorList>
            <person name="Gilroy R."/>
        </authorList>
    </citation>
    <scope>NUCLEOTIDE SEQUENCE</scope>
    <source>
        <strain evidence="1">ChiHjej13B12-14962</strain>
    </source>
</reference>
<dbReference type="Proteomes" id="UP000703315">
    <property type="component" value="Unassembled WGS sequence"/>
</dbReference>
<reference evidence="1" key="1">
    <citation type="journal article" date="2021" name="PeerJ">
        <title>Extensive microbial diversity within the chicken gut microbiome revealed by metagenomics and culture.</title>
        <authorList>
            <person name="Gilroy R."/>
            <person name="Ravi A."/>
            <person name="Getino M."/>
            <person name="Pursley I."/>
            <person name="Horton D.L."/>
            <person name="Alikhan N.F."/>
            <person name="Baker D."/>
            <person name="Gharbi K."/>
            <person name="Hall N."/>
            <person name="Watson M."/>
            <person name="Adriaenssens E.M."/>
            <person name="Foster-Nyarko E."/>
            <person name="Jarju S."/>
            <person name="Secka A."/>
            <person name="Antonio M."/>
            <person name="Oren A."/>
            <person name="Chaudhuri R.R."/>
            <person name="La Ragione R."/>
            <person name="Hildebrand F."/>
            <person name="Pallen M.J."/>
        </authorList>
    </citation>
    <scope>NUCLEOTIDE SEQUENCE</scope>
    <source>
        <strain evidence="1">ChiHjej13B12-14962</strain>
    </source>
</reference>
<evidence type="ECO:0000313" key="2">
    <source>
        <dbReference type="Proteomes" id="UP000703315"/>
    </source>
</evidence>
<dbReference type="RefSeq" id="WP_303906006.1">
    <property type="nucleotide sequence ID" value="NZ_DYXC01000096.1"/>
</dbReference>
<accession>A0A921FMN8</accession>
<organism evidence="1 2">
    <name type="scientific">Enteractinococcus helveticum</name>
    <dbReference type="NCBI Taxonomy" id="1837282"/>
    <lineage>
        <taxon>Bacteria</taxon>
        <taxon>Bacillati</taxon>
        <taxon>Actinomycetota</taxon>
        <taxon>Actinomycetes</taxon>
        <taxon>Micrococcales</taxon>
        <taxon>Micrococcaceae</taxon>
    </lineage>
</organism>